<organism evidence="4 5">
    <name type="scientific">Quercus suber</name>
    <name type="common">Cork oak</name>
    <dbReference type="NCBI Taxonomy" id="58331"/>
    <lineage>
        <taxon>Eukaryota</taxon>
        <taxon>Viridiplantae</taxon>
        <taxon>Streptophyta</taxon>
        <taxon>Embryophyta</taxon>
        <taxon>Tracheophyta</taxon>
        <taxon>Spermatophyta</taxon>
        <taxon>Magnoliopsida</taxon>
        <taxon>eudicotyledons</taxon>
        <taxon>Gunneridae</taxon>
        <taxon>Pentapetalae</taxon>
        <taxon>rosids</taxon>
        <taxon>fabids</taxon>
        <taxon>Fagales</taxon>
        <taxon>Fagaceae</taxon>
        <taxon>Quercus</taxon>
    </lineage>
</organism>
<dbReference type="PANTHER" id="PTHR24177:SF215">
    <property type="entry name" value="PGG DOMAIN-CONTAINING PROTEIN"/>
    <property type="match status" value="1"/>
</dbReference>
<dbReference type="Pfam" id="PF13962">
    <property type="entry name" value="PGG"/>
    <property type="match status" value="3"/>
</dbReference>
<keyword evidence="2" id="KW-0812">Transmembrane</keyword>
<feature type="transmembrane region" description="Helical" evidence="2">
    <location>
        <begin position="522"/>
        <end position="548"/>
    </location>
</feature>
<feature type="transmembrane region" description="Helical" evidence="2">
    <location>
        <begin position="132"/>
        <end position="152"/>
    </location>
</feature>
<protein>
    <submittedName>
        <fullName evidence="4">Ankyrin repeat-containing protein itn1</fullName>
    </submittedName>
</protein>
<sequence length="721" mass="81015">MQRVKEVTPSHFFDHRNNQKLTAEGLFDKTNKELQQKAIEWIKRTAEGFSLVAVLIATVAFAAAYTIPGGSNVVVFLAITTSPFRFADFRHSLPNKLTYGLTLLFVSVLMMMIAFAATVLLMIHNGEGWRKVVLYAVSFIPVGLFALSYYPLYRSLSKTYKYLLKKAWQVATTDGVETADFLVKELQKVCRPGEGKLEDLLKAENNLGETPIYRAVAHELTESLVEADYTWKDFPCEVKDDKTISLVKVDSSVDKGRGEQGQTSGTKEVRGEGTSKGHQKYYHPLLEAASNGIVEIFDKMIESYPQVIEYISNDEENILHVAIGHRQRDIYRRVKKMEVIMKCRLASRIDKNGNTLLHHVAEGQTYYGRESREQAAGKTADELFQDTHAGLLELAQKWTKETSQSCSAVSVLVATVVFAAAYTVPGGNDASGRPNFINSPFFVLFTIMDVVSLACSLSSVVMFLSILSSPFEYENFKASLPRKLMIGFTLLFFSVTTTMLSFAATIFLLLRFQKKAWTNTLIYTAAFLPVSMFALIQFPLYAAFNKLLHTLTKKIEKKHVRKIIPSNYIMHCNNKVSVLVATVVFAAAYTVPGGNDASGRPNFINSPFFVLFTIMDVVSLACSLSSVVMFLSILSSPFEYENFRTSLPQRLMIGFTLLFFSVTTTMLSFAATIFLLLRFQKKAWTNTLIYTRAFLPVSMFALTQFPLYDAFKNYCTPLSRK</sequence>
<comment type="caution">
    <text evidence="4">The sequence shown here is derived from an EMBL/GenBank/DDBJ whole genome shotgun (WGS) entry which is preliminary data.</text>
</comment>
<proteinExistence type="predicted"/>
<feature type="transmembrane region" description="Helical" evidence="2">
    <location>
        <begin position="49"/>
        <end position="67"/>
    </location>
</feature>
<dbReference type="AlphaFoldDB" id="A0AAW0KFP1"/>
<dbReference type="Proteomes" id="UP000237347">
    <property type="component" value="Unassembled WGS sequence"/>
</dbReference>
<evidence type="ECO:0000256" key="2">
    <source>
        <dbReference type="SAM" id="Phobius"/>
    </source>
</evidence>
<evidence type="ECO:0000259" key="3">
    <source>
        <dbReference type="Pfam" id="PF13962"/>
    </source>
</evidence>
<dbReference type="SUPFAM" id="SSF48403">
    <property type="entry name" value="Ankyrin repeat"/>
    <property type="match status" value="1"/>
</dbReference>
<feature type="transmembrane region" description="Helical" evidence="2">
    <location>
        <begin position="655"/>
        <end position="677"/>
    </location>
</feature>
<dbReference type="InterPro" id="IPR023298">
    <property type="entry name" value="ATPase_P-typ_TM_dom_sf"/>
</dbReference>
<dbReference type="InterPro" id="IPR036770">
    <property type="entry name" value="Ankyrin_rpt-contain_sf"/>
</dbReference>
<feature type="transmembrane region" description="Helical" evidence="2">
    <location>
        <begin position="101"/>
        <end position="126"/>
    </location>
</feature>
<gene>
    <name evidence="4" type="primary">ITN1_36</name>
    <name evidence="4" type="ORF">CFP56_020566</name>
</gene>
<evidence type="ECO:0000313" key="4">
    <source>
        <dbReference type="EMBL" id="KAK7837954.1"/>
    </source>
</evidence>
<feature type="domain" description="PGG" evidence="3">
    <location>
        <begin position="40"/>
        <end position="71"/>
    </location>
</feature>
<name>A0AAW0KFP1_QUESU</name>
<keyword evidence="5" id="KW-1185">Reference proteome</keyword>
<reference evidence="4 5" key="1">
    <citation type="journal article" date="2018" name="Sci. Data">
        <title>The draft genome sequence of cork oak.</title>
        <authorList>
            <person name="Ramos A.M."/>
            <person name="Usie A."/>
            <person name="Barbosa P."/>
            <person name="Barros P.M."/>
            <person name="Capote T."/>
            <person name="Chaves I."/>
            <person name="Simoes F."/>
            <person name="Abreu I."/>
            <person name="Carrasquinho I."/>
            <person name="Faro C."/>
            <person name="Guimaraes J.B."/>
            <person name="Mendonca D."/>
            <person name="Nobrega F."/>
            <person name="Rodrigues L."/>
            <person name="Saibo N.J.M."/>
            <person name="Varela M.C."/>
            <person name="Egas C."/>
            <person name="Matos J."/>
            <person name="Miguel C.M."/>
            <person name="Oliveira M.M."/>
            <person name="Ricardo C.P."/>
            <person name="Goncalves S."/>
        </authorList>
    </citation>
    <scope>NUCLEOTIDE SEQUENCE [LARGE SCALE GENOMIC DNA]</scope>
    <source>
        <strain evidence="5">cv. HL8</strain>
    </source>
</reference>
<evidence type="ECO:0000313" key="5">
    <source>
        <dbReference type="Proteomes" id="UP000237347"/>
    </source>
</evidence>
<dbReference type="InterPro" id="IPR026961">
    <property type="entry name" value="PGG_dom"/>
</dbReference>
<dbReference type="GO" id="GO:0016020">
    <property type="term" value="C:membrane"/>
    <property type="evidence" value="ECO:0007669"/>
    <property type="project" value="TreeGrafter"/>
</dbReference>
<dbReference type="EMBL" id="PKMF04000317">
    <property type="protein sequence ID" value="KAK7837954.1"/>
    <property type="molecule type" value="Genomic_DNA"/>
</dbReference>
<feature type="transmembrane region" description="Helical" evidence="2">
    <location>
        <begin position="609"/>
        <end position="634"/>
    </location>
</feature>
<accession>A0AAW0KFP1</accession>
<feature type="transmembrane region" description="Helical" evidence="2">
    <location>
        <begin position="568"/>
        <end position="589"/>
    </location>
</feature>
<feature type="transmembrane region" description="Helical" evidence="2">
    <location>
        <begin position="488"/>
        <end position="510"/>
    </location>
</feature>
<feature type="transmembrane region" description="Helical" evidence="2">
    <location>
        <begin position="444"/>
        <end position="467"/>
    </location>
</feature>
<feature type="domain" description="PGG" evidence="3">
    <location>
        <begin position="576"/>
        <end position="675"/>
    </location>
</feature>
<keyword evidence="2" id="KW-0472">Membrane</keyword>
<feature type="transmembrane region" description="Helical" evidence="2">
    <location>
        <begin position="406"/>
        <end position="424"/>
    </location>
</feature>
<feature type="domain" description="PGG" evidence="3">
    <location>
        <begin position="397"/>
        <end position="508"/>
    </location>
</feature>
<dbReference type="SUPFAM" id="SSF81665">
    <property type="entry name" value="Calcium ATPase, transmembrane domain M"/>
    <property type="match status" value="1"/>
</dbReference>
<evidence type="ECO:0000256" key="1">
    <source>
        <dbReference type="SAM" id="MobiDB-lite"/>
    </source>
</evidence>
<keyword evidence="2" id="KW-1133">Transmembrane helix</keyword>
<feature type="transmembrane region" description="Helical" evidence="2">
    <location>
        <begin position="689"/>
        <end position="711"/>
    </location>
</feature>
<dbReference type="Gene3D" id="1.25.40.20">
    <property type="entry name" value="Ankyrin repeat-containing domain"/>
    <property type="match status" value="1"/>
</dbReference>
<feature type="region of interest" description="Disordered" evidence="1">
    <location>
        <begin position="254"/>
        <end position="277"/>
    </location>
</feature>
<dbReference type="PANTHER" id="PTHR24177">
    <property type="entry name" value="CASKIN"/>
    <property type="match status" value="1"/>
</dbReference>